<dbReference type="EMBL" id="AJWJ01000397">
    <property type="protein sequence ID" value="KAF2071238.1"/>
    <property type="molecule type" value="Genomic_DNA"/>
</dbReference>
<gene>
    <name evidence="1" type="ORF">CYY_007440</name>
</gene>
<evidence type="ECO:0000313" key="2">
    <source>
        <dbReference type="Proteomes" id="UP000695562"/>
    </source>
</evidence>
<name>A0A8J4PP88_9MYCE</name>
<accession>A0A8J4PP88</accession>
<organism evidence="1 2">
    <name type="scientific">Polysphondylium violaceum</name>
    <dbReference type="NCBI Taxonomy" id="133409"/>
    <lineage>
        <taxon>Eukaryota</taxon>
        <taxon>Amoebozoa</taxon>
        <taxon>Evosea</taxon>
        <taxon>Eumycetozoa</taxon>
        <taxon>Dictyostelia</taxon>
        <taxon>Dictyosteliales</taxon>
        <taxon>Dictyosteliaceae</taxon>
        <taxon>Polysphondylium</taxon>
    </lineage>
</organism>
<sequence length="574" mass="66546">MALTDKILIKKILDESISYFRDTHRIKTITVDEIAPTILNLLLISKDIKREVIHLNFPILSISSAKEFQYVSRCHIKFKLSLQFSLIKTLFNPSIQQQLYQKFKNFFPKTTTLSTDEAFIKIQENIDCIDQVSDLMFLNDLCDRLKKDNEETLLSKVTSMKISVEHVAFLEIVAKHFGNQLRKLDSCSTQVQLNYDYLNQFPKLEECTFNIGFVVNLFRYLKHRPNNLIHTVSLNSFESLVHRNIAQNISDNPTLTRLSLRGRQTTREELFKILNTCTNIKQLAIYDPNHMEIQTDDSVNTIEITNNTLEKLKLYKPGTFIYNWIGQSILSTLCVDHFTLDMVRTHVNLKKLTLKIDPHSFLDKYILEIWTSHDRLESLEKLKIEFNTIAPSMDNNFYWNVFIKGLQTNYCKLKSLSLIKTNIPLALIGDLMDILPASLTKLDIRIFKILKIKSRDNSIRAATSDPQEIPFYLSIISILKEKLQQLQHLNLKLDMGLDLLSECILVVLECHPFLKSFTFTSFIGGSFNEKQLTRFENALSKSMVQSLNIDPLLWNSSNRNSLSKYLHSKGILMK</sequence>
<dbReference type="InterPro" id="IPR032675">
    <property type="entry name" value="LRR_dom_sf"/>
</dbReference>
<keyword evidence="2" id="KW-1185">Reference proteome</keyword>
<evidence type="ECO:0000313" key="1">
    <source>
        <dbReference type="EMBL" id="KAF2071238.1"/>
    </source>
</evidence>
<reference evidence="1" key="1">
    <citation type="submission" date="2020-01" db="EMBL/GenBank/DDBJ databases">
        <title>Development of genomics and gene disruption for Polysphondylium violaceum indicates a role for the polyketide synthase stlB in stalk morphogenesis.</title>
        <authorList>
            <person name="Narita B."/>
            <person name="Kawabe Y."/>
            <person name="Kin K."/>
            <person name="Saito T."/>
            <person name="Gibbs R."/>
            <person name="Kuspa A."/>
            <person name="Muzny D."/>
            <person name="Queller D."/>
            <person name="Richards S."/>
            <person name="Strassman J."/>
            <person name="Sucgang R."/>
            <person name="Worley K."/>
            <person name="Schaap P."/>
        </authorList>
    </citation>
    <scope>NUCLEOTIDE SEQUENCE</scope>
    <source>
        <strain evidence="1">QSvi11</strain>
    </source>
</reference>
<proteinExistence type="predicted"/>
<protein>
    <submittedName>
        <fullName evidence="1">Uncharacterized protein</fullName>
    </submittedName>
</protein>
<comment type="caution">
    <text evidence="1">The sequence shown here is derived from an EMBL/GenBank/DDBJ whole genome shotgun (WGS) entry which is preliminary data.</text>
</comment>
<dbReference type="Gene3D" id="3.80.10.10">
    <property type="entry name" value="Ribonuclease Inhibitor"/>
    <property type="match status" value="1"/>
</dbReference>
<dbReference type="AlphaFoldDB" id="A0A8J4PP88"/>
<dbReference type="Proteomes" id="UP000695562">
    <property type="component" value="Unassembled WGS sequence"/>
</dbReference>